<evidence type="ECO:0000313" key="1">
    <source>
        <dbReference type="EnsemblPlants" id="AVESA.00010b.r2.6AG1035090.1.CDS"/>
    </source>
</evidence>
<evidence type="ECO:0000313" key="2">
    <source>
        <dbReference type="Proteomes" id="UP001732700"/>
    </source>
</evidence>
<accession>A0ACD5YVL5</accession>
<reference evidence="1" key="1">
    <citation type="submission" date="2021-05" db="EMBL/GenBank/DDBJ databases">
        <authorList>
            <person name="Scholz U."/>
            <person name="Mascher M."/>
            <person name="Fiebig A."/>
        </authorList>
    </citation>
    <scope>NUCLEOTIDE SEQUENCE [LARGE SCALE GENOMIC DNA]</scope>
</reference>
<dbReference type="Proteomes" id="UP001732700">
    <property type="component" value="Chromosome 6A"/>
</dbReference>
<dbReference type="EnsemblPlants" id="AVESA.00010b.r2.6AG1035090.1">
    <property type="protein sequence ID" value="AVESA.00010b.r2.6AG1035090.1.CDS"/>
    <property type="gene ID" value="AVESA.00010b.r2.6AG1035090"/>
</dbReference>
<name>A0ACD5YVL5_AVESA</name>
<reference evidence="1" key="2">
    <citation type="submission" date="2025-09" db="UniProtKB">
        <authorList>
            <consortium name="EnsemblPlants"/>
        </authorList>
    </citation>
    <scope>IDENTIFICATION</scope>
</reference>
<proteinExistence type="predicted"/>
<organism evidence="1 2">
    <name type="scientific">Avena sativa</name>
    <name type="common">Oat</name>
    <dbReference type="NCBI Taxonomy" id="4498"/>
    <lineage>
        <taxon>Eukaryota</taxon>
        <taxon>Viridiplantae</taxon>
        <taxon>Streptophyta</taxon>
        <taxon>Embryophyta</taxon>
        <taxon>Tracheophyta</taxon>
        <taxon>Spermatophyta</taxon>
        <taxon>Magnoliopsida</taxon>
        <taxon>Liliopsida</taxon>
        <taxon>Poales</taxon>
        <taxon>Poaceae</taxon>
        <taxon>BOP clade</taxon>
        <taxon>Pooideae</taxon>
        <taxon>Poodae</taxon>
        <taxon>Poeae</taxon>
        <taxon>Poeae Chloroplast Group 1 (Aveneae type)</taxon>
        <taxon>Aveninae</taxon>
        <taxon>Avena</taxon>
    </lineage>
</organism>
<keyword evidence="2" id="KW-1185">Reference proteome</keyword>
<sequence length="765" mass="84241">MILALLLVALACSPSAASGTTTETAMQPAETCLRRCGDIDIPYPFGVGGGCHLDTGDWTFSLSCNRTSDGRERLYNYQIEVLDMSVRQGQLRIYSLINPWCYNGSTGAMNGQNNWWYDMSITNFRINDALNRFTVVGCNSLAYIRSLNDTTDLYMTGCMAMCPGVSRLENGSCAGVGCCQTAIPSGLNGYQISFEEKFNTSGTSSFSPCSYAVLLEAASFDFRTTYVTTDEFMAANANQVPLVLDWAIGNRTCQEAQRNASAYACVSVNSECVDSKYGAGKGYLCNCSEGYDGNPYLLDGCQDINECQDKSSSTYPCSVDGTCVNTIGGYSCVCPDETSGNAYNGTCEKNKSQLGWEIAIGVSVSFIVLIIAASCAYMIYAKRRLAKIKSEYFKQHGGITLFEEMRSRQGLSFKLFTQEELEEATGRFDERHVIGKGANGTVYKGTTRDNNNGGTVVAIKKCRLASERQKKEFGKEMLIVSQINHRYIVKLYGCCLEVEVPMLVYKYIPNGTLYRLIHGRRDGPRIPFTARLKIAHQTAEALSYLHSWASPPIIHGDVKTSNILLDEDYTAKVSDFGASTLAPTDEAQFVTFVQGTCGYLDPEYMRTCKLTDKSDVYSFGVVLLELLTCRKALNLEELEEEKYLSSQFLLVLGEKRLEEMLDPQIKSEQSIELLEQAAELARQCLEMLGEKRPTMREVAEELDRLSKLAHHPWGPPDSGELVGLLRGSPSPTTYSGHSGLELGNGSSTINVSFGDTAYMGIQSPR</sequence>
<protein>
    <submittedName>
        <fullName evidence="1">Uncharacterized protein</fullName>
    </submittedName>
</protein>